<reference evidence="2 3" key="1">
    <citation type="journal article" date="2017" name="Syst. Appl. Microbiol.">
        <title>Soybeans inoculated with root zone soils of Canadian native legumes harbour diverse and novel Bradyrhizobium spp. that possess agricultural potential.</title>
        <authorList>
            <person name="Bromfield E.S.P."/>
            <person name="Cloutier S."/>
            <person name="Tambong J.T."/>
            <person name="Tran Thi T.V."/>
        </authorList>
    </citation>
    <scope>NUCLEOTIDE SEQUENCE [LARGE SCALE GENOMIC DNA]</scope>
    <source>
        <strain evidence="2 3">39S1MB</strain>
    </source>
</reference>
<reference evidence="2 3" key="2">
    <citation type="journal article" date="2019" name="Int. J. Syst. Evol. Microbiol.">
        <title>Description and complete genome sequence of Bradyrhizobium amphicarpaeae sp. nov., harbouring photosystem and nitrogen-fixation genes.</title>
        <authorList>
            <person name="Bromfield E.S.P."/>
            <person name="Cloutier S."/>
            <person name="Nguyen H.D.T."/>
        </authorList>
    </citation>
    <scope>NUCLEOTIDE SEQUENCE [LARGE SCALE GENOMIC DNA]</scope>
    <source>
        <strain evidence="2 3">39S1MB</strain>
    </source>
</reference>
<evidence type="ECO:0008006" key="4">
    <source>
        <dbReference type="Google" id="ProtNLM"/>
    </source>
</evidence>
<dbReference type="RefSeq" id="WP_094891366.1">
    <property type="nucleotide sequence ID" value="NZ_CP029426.2"/>
</dbReference>
<evidence type="ECO:0000313" key="3">
    <source>
        <dbReference type="Proteomes" id="UP000215884"/>
    </source>
</evidence>
<dbReference type="AlphaFoldDB" id="A0A2U8PXN9"/>
<organism evidence="2 3">
    <name type="scientific">Bradyrhizobium amphicarpaeae</name>
    <dbReference type="NCBI Taxonomy" id="1404768"/>
    <lineage>
        <taxon>Bacteria</taxon>
        <taxon>Pseudomonadati</taxon>
        <taxon>Pseudomonadota</taxon>
        <taxon>Alphaproteobacteria</taxon>
        <taxon>Hyphomicrobiales</taxon>
        <taxon>Nitrobacteraceae</taxon>
        <taxon>Bradyrhizobium</taxon>
    </lineage>
</organism>
<evidence type="ECO:0000313" key="2">
    <source>
        <dbReference type="EMBL" id="AWM02524.1"/>
    </source>
</evidence>
<gene>
    <name evidence="2" type="ORF">CIT40_22480</name>
</gene>
<dbReference type="OrthoDB" id="8265004at2"/>
<sequence>MWMTIISFLGGPVVKALIEAYSAKLKAETVDSKIAADLAASEIAAQTAETKAVMQYRIAEIGHWYEPDKLMGYCVALYFAKLLVWDKVLGFGSTDALAGFAAITANLVVSFYFAKRGFENVARIIKQ</sequence>
<evidence type="ECO:0000256" key="1">
    <source>
        <dbReference type="SAM" id="Phobius"/>
    </source>
</evidence>
<dbReference type="Proteomes" id="UP000215884">
    <property type="component" value="Chromosome"/>
</dbReference>
<keyword evidence="1" id="KW-1133">Transmembrane helix</keyword>
<proteinExistence type="predicted"/>
<keyword evidence="1" id="KW-0812">Transmembrane</keyword>
<dbReference type="KEGG" id="brq:CIT40_22480"/>
<accession>A0A2U8PXN9</accession>
<feature type="transmembrane region" description="Helical" evidence="1">
    <location>
        <begin position="96"/>
        <end position="114"/>
    </location>
</feature>
<keyword evidence="1" id="KW-0472">Membrane</keyword>
<name>A0A2U8PXN9_9BRAD</name>
<dbReference type="EMBL" id="CP029426">
    <property type="protein sequence ID" value="AWM02524.1"/>
    <property type="molecule type" value="Genomic_DNA"/>
</dbReference>
<keyword evidence="3" id="KW-1185">Reference proteome</keyword>
<protein>
    <recommendedName>
        <fullName evidence="4">Holin</fullName>
    </recommendedName>
</protein>